<proteinExistence type="predicted"/>
<dbReference type="EMBL" id="MT144035">
    <property type="protein sequence ID" value="QJA47204.1"/>
    <property type="molecule type" value="Genomic_DNA"/>
</dbReference>
<evidence type="ECO:0000313" key="2">
    <source>
        <dbReference type="EMBL" id="QJA47204.1"/>
    </source>
</evidence>
<sequence length="829" mass="91962">MNEYKISVPGIIGIILVMLLMILWSAWYHDAFGQDTTLVDVGTYDVDLGGGKHVMVVGDADIYRDDTGVLKRGKWTPEPDTLGTESTVYLWSVKEDLTIRASKYPAGYRIEYKEKYVEFLFAGNTFKPVNIANLVPIHRGFRWTIGDGSTYELTISRGKVKEVIRSVTKRNKLNFIINSNVANIGKQFDRFQILDLTANDSLGKVLTVTDNIYKSNDSIFFQAVIDTAGALFPITVDPSIVDSTLTTTTMTGHIYKKNDASYAATRDAVNGEYADNTDFKIGQDGDEAKYYLWRAMVSFKNYSIPAGMIWDSAKIKLKGVTNASTTDFDILVISSYATKFDTTAYSKFNGWAASGAYSGVKSLIQTWNTVSYSADYNNWLKFNSRGIDTLKAHNTASDSVKLALISSRDSSNIEASENEYVGFTSAQAGDATKPQLWIWYSPLTYSCSLSVGSRYDTLNVHTFATDTTDVDSIRTFRISGADSIWMPPTKTTLNSLIGGFSANTKYFIFNRIYSGASADSSRSNLDTIYTRPDTGTFLFVTYTSTSITIQPKVGPQNPATTKLSVHDSSASLEYGHRLYVTLASDTSATERFYTTTQWSSFEISGFLRGQTGTFGVRAQNEDSTYKSAWEYGSFLIPAGFDSAQFTGIDTNKIKVVFDCDTFATGWTLKPFIYSGTDTTWGDSVLFNTGVNKDTITINYLNKKYYGKVRLMDSSNVKYYSALDSARTYAWRIISATVKWTTDTSVVFTITKHGTMPVNSGYFGRDSARVTADCTRTYFHSDCTGFVANKAYGSIASFGDTVKFKRVQLVPGGTIKFRIFAENVDSLGNH</sequence>
<keyword evidence="1" id="KW-0812">Transmembrane</keyword>
<name>A0A6H1ZI15_9ZZZZ</name>
<protein>
    <submittedName>
        <fullName evidence="2">Uncharacterized protein</fullName>
    </submittedName>
</protein>
<reference evidence="2" key="1">
    <citation type="submission" date="2020-03" db="EMBL/GenBank/DDBJ databases">
        <title>The deep terrestrial virosphere.</title>
        <authorList>
            <person name="Holmfeldt K."/>
            <person name="Nilsson E."/>
            <person name="Simone D."/>
            <person name="Lopez-Fernandez M."/>
            <person name="Wu X."/>
            <person name="de Brujin I."/>
            <person name="Lundin D."/>
            <person name="Andersson A."/>
            <person name="Bertilsson S."/>
            <person name="Dopson M."/>
        </authorList>
    </citation>
    <scope>NUCLEOTIDE SEQUENCE</scope>
    <source>
        <strain evidence="2">TM448A00620</strain>
    </source>
</reference>
<dbReference type="AlphaFoldDB" id="A0A6H1ZI15"/>
<keyword evidence="1" id="KW-1133">Transmembrane helix</keyword>
<keyword evidence="1" id="KW-0472">Membrane</keyword>
<accession>A0A6H1ZI15</accession>
<evidence type="ECO:0000256" key="1">
    <source>
        <dbReference type="SAM" id="Phobius"/>
    </source>
</evidence>
<feature type="transmembrane region" description="Helical" evidence="1">
    <location>
        <begin position="7"/>
        <end position="27"/>
    </location>
</feature>
<gene>
    <name evidence="2" type="ORF">TM448A00620_0006</name>
</gene>
<organism evidence="2">
    <name type="scientific">viral metagenome</name>
    <dbReference type="NCBI Taxonomy" id="1070528"/>
    <lineage>
        <taxon>unclassified sequences</taxon>
        <taxon>metagenomes</taxon>
        <taxon>organismal metagenomes</taxon>
    </lineage>
</organism>